<dbReference type="PANTHER" id="PTHR35337">
    <property type="entry name" value="SLR1478 PROTEIN"/>
    <property type="match status" value="1"/>
</dbReference>
<dbReference type="PANTHER" id="PTHR35337:SF1">
    <property type="entry name" value="SLR1478 PROTEIN"/>
    <property type="match status" value="1"/>
</dbReference>
<keyword evidence="3" id="KW-1185">Reference proteome</keyword>
<dbReference type="RefSeq" id="WP_151424054.1">
    <property type="nucleotide sequence ID" value="NZ_CANKVH010000003.1"/>
</dbReference>
<dbReference type="InterPro" id="IPR002798">
    <property type="entry name" value="SpoIIM-like"/>
</dbReference>
<protein>
    <submittedName>
        <fullName evidence="2">Stage II sporulation protein M</fullName>
    </submittedName>
</protein>
<keyword evidence="1" id="KW-0472">Membrane</keyword>
<name>A0A7J5AZH6_9MICO</name>
<dbReference type="AlphaFoldDB" id="A0A7J5AZH6"/>
<evidence type="ECO:0000313" key="3">
    <source>
        <dbReference type="Proteomes" id="UP000490386"/>
    </source>
</evidence>
<dbReference type="EMBL" id="WBJX01000004">
    <property type="protein sequence ID" value="KAB1636999.1"/>
    <property type="molecule type" value="Genomic_DNA"/>
</dbReference>
<comment type="caution">
    <text evidence="2">The sequence shown here is derived from an EMBL/GenBank/DDBJ whole genome shotgun (WGS) entry which is preliminary data.</text>
</comment>
<feature type="transmembrane region" description="Helical" evidence="1">
    <location>
        <begin position="284"/>
        <end position="304"/>
    </location>
</feature>
<evidence type="ECO:0000256" key="1">
    <source>
        <dbReference type="SAM" id="Phobius"/>
    </source>
</evidence>
<keyword evidence="1" id="KW-1133">Transmembrane helix</keyword>
<evidence type="ECO:0000313" key="2">
    <source>
        <dbReference type="EMBL" id="KAB1636999.1"/>
    </source>
</evidence>
<accession>A0A7J5AZH6</accession>
<feature type="transmembrane region" description="Helical" evidence="1">
    <location>
        <begin position="100"/>
        <end position="120"/>
    </location>
</feature>
<gene>
    <name evidence="2" type="ORF">F8O03_11855</name>
</gene>
<dbReference type="Proteomes" id="UP000490386">
    <property type="component" value="Unassembled WGS sequence"/>
</dbReference>
<organism evidence="2 3">
    <name type="scientific">Pseudoclavibacter terrae</name>
    <dbReference type="NCBI Taxonomy" id="1530195"/>
    <lineage>
        <taxon>Bacteria</taxon>
        <taxon>Bacillati</taxon>
        <taxon>Actinomycetota</taxon>
        <taxon>Actinomycetes</taxon>
        <taxon>Micrococcales</taxon>
        <taxon>Microbacteriaceae</taxon>
        <taxon>Pseudoclavibacter</taxon>
    </lineage>
</organism>
<feature type="transmembrane region" description="Helical" evidence="1">
    <location>
        <begin position="165"/>
        <end position="188"/>
    </location>
</feature>
<sequence length="331" mass="35896">MDLEALTTARSADWQRLGALARRRNLTGAEIDELITRYQDSSTELSALRTSYGETREGEFLSVQLSRARGRFTGAGRNILVVLGAFFTMALPAALYRVRWWTLGAALFTIAVAALSYWWIVANPEILGFLGSEAALEQYAEEDFVGYYSEFSESSFAARVFTNNAWIAAQCIAFGITGLWVPVVLVQNALGLGQSAAVLGAHGHLDVFFLWIAPHGLLELTMVFVAAGAGLRIFWAWVAPGAKTRMQSLADDGRALIVVAIGTTIFLFISGLVEGFVTRQDWPWPIKIGIGAAALGLYLVYALWLGGRAVRAGETGALEKFDGGAQRVYAG</sequence>
<reference evidence="2 3" key="1">
    <citation type="submission" date="2019-09" db="EMBL/GenBank/DDBJ databases">
        <title>Phylogeny of genus Pseudoclavibacter and closely related genus.</title>
        <authorList>
            <person name="Li Y."/>
        </authorList>
    </citation>
    <scope>NUCLEOTIDE SEQUENCE [LARGE SCALE GENOMIC DNA]</scope>
    <source>
        <strain evidence="2 3">THG-MD12</strain>
    </source>
</reference>
<keyword evidence="1" id="KW-0812">Transmembrane</keyword>
<feature type="transmembrane region" description="Helical" evidence="1">
    <location>
        <begin position="255"/>
        <end position="278"/>
    </location>
</feature>
<dbReference type="Pfam" id="PF01944">
    <property type="entry name" value="SpoIIM"/>
    <property type="match status" value="1"/>
</dbReference>
<feature type="transmembrane region" description="Helical" evidence="1">
    <location>
        <begin position="208"/>
        <end position="234"/>
    </location>
</feature>
<feature type="transmembrane region" description="Helical" evidence="1">
    <location>
        <begin position="75"/>
        <end position="94"/>
    </location>
</feature>
<proteinExistence type="predicted"/>
<dbReference type="OrthoDB" id="5243448at2"/>